<reference evidence="1" key="1">
    <citation type="submission" date="2024-01" db="EMBL/GenBank/DDBJ databases">
        <authorList>
            <person name="Webb A."/>
        </authorList>
    </citation>
    <scope>NUCLEOTIDE SEQUENCE</scope>
    <source>
        <strain evidence="1">Pm1</strain>
    </source>
</reference>
<comment type="caution">
    <text evidence="1">The sequence shown here is derived from an EMBL/GenBank/DDBJ whole genome shotgun (WGS) entry which is preliminary data.</text>
</comment>
<sequence length="99" mass="11241">MFVTSLLRTATPEQHRAAIQDYMVRELAEANRRVQTPSRTSHHYAIKMETSTYSGDGPDRLPFNLWVREIDIAIASRLIDAPTAKVNFLLSRLVGKAKE</sequence>
<evidence type="ECO:0000313" key="1">
    <source>
        <dbReference type="EMBL" id="CAK7929776.1"/>
    </source>
</evidence>
<gene>
    <name evidence="1" type="ORF">PM001_LOCUS14926</name>
</gene>
<protein>
    <submittedName>
        <fullName evidence="1">Uncharacterized protein</fullName>
    </submittedName>
</protein>
<organism evidence="1 2">
    <name type="scientific">Peronospora matthiolae</name>
    <dbReference type="NCBI Taxonomy" id="2874970"/>
    <lineage>
        <taxon>Eukaryota</taxon>
        <taxon>Sar</taxon>
        <taxon>Stramenopiles</taxon>
        <taxon>Oomycota</taxon>
        <taxon>Peronosporomycetes</taxon>
        <taxon>Peronosporales</taxon>
        <taxon>Peronosporaceae</taxon>
        <taxon>Peronospora</taxon>
    </lineage>
</organism>
<accession>A0AAV1U569</accession>
<evidence type="ECO:0000313" key="2">
    <source>
        <dbReference type="Proteomes" id="UP001162060"/>
    </source>
</evidence>
<dbReference type="Proteomes" id="UP001162060">
    <property type="component" value="Unassembled WGS sequence"/>
</dbReference>
<dbReference type="EMBL" id="CAKLBY020000153">
    <property type="protein sequence ID" value="CAK7929776.1"/>
    <property type="molecule type" value="Genomic_DNA"/>
</dbReference>
<name>A0AAV1U569_9STRA</name>
<dbReference type="AlphaFoldDB" id="A0AAV1U569"/>
<proteinExistence type="predicted"/>